<evidence type="ECO:0000259" key="14">
    <source>
        <dbReference type="PROSITE" id="PS50259"/>
    </source>
</evidence>
<dbReference type="GeneID" id="136803194"/>
<keyword evidence="9" id="KW-0325">Glycoprotein</keyword>
<keyword evidence="5 12" id="KW-1133">Transmembrane helix</keyword>
<dbReference type="Proteomes" id="UP000594262">
    <property type="component" value="Unplaced"/>
</dbReference>
<feature type="signal peptide" evidence="13">
    <location>
        <begin position="1"/>
        <end position="22"/>
    </location>
</feature>
<feature type="transmembrane region" description="Helical" evidence="12">
    <location>
        <begin position="820"/>
        <end position="847"/>
    </location>
</feature>
<evidence type="ECO:0000256" key="2">
    <source>
        <dbReference type="ARBA" id="ARBA00022475"/>
    </source>
</evidence>
<evidence type="ECO:0000256" key="8">
    <source>
        <dbReference type="ARBA" id="ARBA00023170"/>
    </source>
</evidence>
<feature type="region of interest" description="Disordered" evidence="11">
    <location>
        <begin position="862"/>
        <end position="944"/>
    </location>
</feature>
<dbReference type="InterPro" id="IPR001828">
    <property type="entry name" value="ANF_lig-bd_rcpt"/>
</dbReference>
<feature type="transmembrane region" description="Helical" evidence="12">
    <location>
        <begin position="793"/>
        <end position="814"/>
    </location>
</feature>
<dbReference type="InterPro" id="IPR028082">
    <property type="entry name" value="Peripla_BP_I"/>
</dbReference>
<evidence type="ECO:0000256" key="4">
    <source>
        <dbReference type="ARBA" id="ARBA00022729"/>
    </source>
</evidence>
<evidence type="ECO:0000256" key="12">
    <source>
        <dbReference type="SAM" id="Phobius"/>
    </source>
</evidence>
<feature type="transmembrane region" description="Helical" evidence="12">
    <location>
        <begin position="673"/>
        <end position="696"/>
    </location>
</feature>
<keyword evidence="2" id="KW-1003">Cell membrane</keyword>
<dbReference type="GO" id="GO:0005886">
    <property type="term" value="C:plasma membrane"/>
    <property type="evidence" value="ECO:0007669"/>
    <property type="project" value="UniProtKB-SubCell"/>
</dbReference>
<dbReference type="PROSITE" id="PS50259">
    <property type="entry name" value="G_PROTEIN_RECEP_F3_4"/>
    <property type="match status" value="1"/>
</dbReference>
<evidence type="ECO:0000256" key="6">
    <source>
        <dbReference type="ARBA" id="ARBA00023040"/>
    </source>
</evidence>
<dbReference type="AlphaFoldDB" id="A0A7M5WXA5"/>
<evidence type="ECO:0000256" key="7">
    <source>
        <dbReference type="ARBA" id="ARBA00023136"/>
    </source>
</evidence>
<feature type="transmembrane region" description="Helical" evidence="12">
    <location>
        <begin position="641"/>
        <end position="661"/>
    </location>
</feature>
<evidence type="ECO:0000256" key="9">
    <source>
        <dbReference type="ARBA" id="ARBA00023180"/>
    </source>
</evidence>
<feature type="compositionally biased region" description="Polar residues" evidence="11">
    <location>
        <begin position="929"/>
        <end position="944"/>
    </location>
</feature>
<feature type="domain" description="G-protein coupled receptors family 3 profile" evidence="14">
    <location>
        <begin position="603"/>
        <end position="855"/>
    </location>
</feature>
<evidence type="ECO:0000313" key="16">
    <source>
        <dbReference type="Proteomes" id="UP000594262"/>
    </source>
</evidence>
<dbReference type="Pfam" id="PF01094">
    <property type="entry name" value="ANF_receptor"/>
    <property type="match status" value="1"/>
</dbReference>
<feature type="compositionally biased region" description="Basic and acidic residues" evidence="11">
    <location>
        <begin position="913"/>
        <end position="928"/>
    </location>
</feature>
<sequence length="944" mass="107202">MYLVFCILVLFVCHSLQQCTNSDFYEKQIKNHNTETRLTYLENGNYTIQALLVFSEMNTKCGQISKSGLISMFSIRYAIGKFNDDPFYGSRARIGLQLDDSCGQLPTTMARGIEVVSFHRNNSVCRSDFIRCNKDDVKNVDIKEASALIGTLMSFTTIPLSSLMSLYDIPQVSPSASSRLLSKKELYKSFFRTISSDTNQIKAMLDIFKKFKWNYIFAVGSDDDYGKLGVSDLKQLTSSLEGKEKICIYKDEYIPYQSEKTESKIKEVVSKIKEGKDAKVVVLFLYVESIGERIIAEAQRQGVERIWLTSEAWNPAAATIFSKKLHLQNQTHGILSVSLQSHKLPKLQNYIKKEVLTNYKCNKWLQQYIQNMWGCQIDTLRQSDKAFTCQGSSEVVNSSIVIRELVTELPGGTDRLIDAGYALGLAMNTVLNQTCPRDGSKCQIPKLRPADITDAMEKISFINDQGKNITFNKDGEPTTAFYTIENLVHDGEKMVYQPIGNWSEKNLQLDMDAIQWPYWFEKNTTVGEIDFPSSRCSRECQPGEFVVGRTGCCWNCHKCLSYKNYTDTPMLDKCKTCSKYYHTLDNKVCIPTEIKWLEINDPAGMSIVIISAIGFLATFATTIFIAKYNALVTLYDSSKHMLSFVCVLLFLTFIYGPLHILEPNDALCKFRNGYFFILLMMYCAFVLVQTQAMTSYLKGHADRTFGGILLATQLLVLLMFFLLELVSVIAWLYVDGYQLKEDRDTTSQVILKQCEVEFTAARLVSTFIPCIILIIATFCAFRERNADHSFYEPKFLSFSCIALCIIIVAFLPTFRYVVGIYKAIVLAYTMNVFGFTFLVCLILPKVYVGVIRKRRGKDEYPLKKSATKRKKNKKEDKKKQNDTQLETTSVIETTMTRPLGTVDNSTSEVSDTADIRLDEKQLNGKQHSEQLTFSNGGNSQGEKC</sequence>
<feature type="compositionally biased region" description="Polar residues" evidence="11">
    <location>
        <begin position="882"/>
        <end position="910"/>
    </location>
</feature>
<evidence type="ECO:0000256" key="5">
    <source>
        <dbReference type="ARBA" id="ARBA00022989"/>
    </source>
</evidence>
<feature type="transmembrane region" description="Helical" evidence="12">
    <location>
        <begin position="708"/>
        <end position="734"/>
    </location>
</feature>
<keyword evidence="4 13" id="KW-0732">Signal</keyword>
<evidence type="ECO:0000313" key="15">
    <source>
        <dbReference type="EnsemblMetazoa" id="CLYHEMP014629.1"/>
    </source>
</evidence>
<dbReference type="SUPFAM" id="SSF53822">
    <property type="entry name" value="Periplasmic binding protein-like I"/>
    <property type="match status" value="1"/>
</dbReference>
<dbReference type="InterPro" id="IPR050726">
    <property type="entry name" value="mGluR"/>
</dbReference>
<dbReference type="FunFam" id="3.40.50.2300:FF:000016">
    <property type="entry name" value="Taste 1 receptor member 2"/>
    <property type="match status" value="1"/>
</dbReference>
<proteinExistence type="predicted"/>
<comment type="subcellular location">
    <subcellularLocation>
        <location evidence="1">Cell membrane</location>
        <topology evidence="1">Multi-pass membrane protein</topology>
    </subcellularLocation>
</comment>
<feature type="transmembrane region" description="Helical" evidence="12">
    <location>
        <begin position="760"/>
        <end position="781"/>
    </location>
</feature>
<evidence type="ECO:0000256" key="3">
    <source>
        <dbReference type="ARBA" id="ARBA00022692"/>
    </source>
</evidence>
<dbReference type="RefSeq" id="XP_066916029.1">
    <property type="nucleotide sequence ID" value="XM_067059928.1"/>
</dbReference>
<dbReference type="PRINTS" id="PR00248">
    <property type="entry name" value="GPCRMGR"/>
</dbReference>
<feature type="chain" id="PRO_5029490719" description="G-protein coupled receptors family 3 profile domain-containing protein" evidence="13">
    <location>
        <begin position="23"/>
        <end position="944"/>
    </location>
</feature>
<keyword evidence="6" id="KW-0297">G-protein coupled receptor</keyword>
<dbReference type="Gene3D" id="2.10.50.30">
    <property type="entry name" value="GPCR, family 3, nine cysteines domain"/>
    <property type="match status" value="1"/>
</dbReference>
<dbReference type="OrthoDB" id="6021048at2759"/>
<evidence type="ECO:0000256" key="11">
    <source>
        <dbReference type="SAM" id="MobiDB-lite"/>
    </source>
</evidence>
<evidence type="ECO:0000256" key="13">
    <source>
        <dbReference type="SAM" id="SignalP"/>
    </source>
</evidence>
<evidence type="ECO:0000256" key="1">
    <source>
        <dbReference type="ARBA" id="ARBA00004651"/>
    </source>
</evidence>
<accession>A0A7M5WXA5</accession>
<dbReference type="PANTHER" id="PTHR24060">
    <property type="entry name" value="METABOTROPIC GLUTAMATE RECEPTOR"/>
    <property type="match status" value="1"/>
</dbReference>
<organism evidence="15 16">
    <name type="scientific">Clytia hemisphaerica</name>
    <dbReference type="NCBI Taxonomy" id="252671"/>
    <lineage>
        <taxon>Eukaryota</taxon>
        <taxon>Metazoa</taxon>
        <taxon>Cnidaria</taxon>
        <taxon>Hydrozoa</taxon>
        <taxon>Hydroidolina</taxon>
        <taxon>Leptothecata</taxon>
        <taxon>Obeliida</taxon>
        <taxon>Clytiidae</taxon>
        <taxon>Clytia</taxon>
    </lineage>
</organism>
<name>A0A7M5WXA5_9CNID</name>
<dbReference type="InterPro" id="IPR038550">
    <property type="entry name" value="GPCR_3_9-Cys_sf"/>
</dbReference>
<dbReference type="InterPro" id="IPR000337">
    <property type="entry name" value="GPCR_3"/>
</dbReference>
<dbReference type="Pfam" id="PF00003">
    <property type="entry name" value="7tm_3"/>
    <property type="match status" value="1"/>
</dbReference>
<feature type="transmembrane region" description="Helical" evidence="12">
    <location>
        <begin position="607"/>
        <end position="629"/>
    </location>
</feature>
<keyword evidence="16" id="KW-1185">Reference proteome</keyword>
<dbReference type="GO" id="GO:0004930">
    <property type="term" value="F:G protein-coupled receptor activity"/>
    <property type="evidence" value="ECO:0007669"/>
    <property type="project" value="UniProtKB-KW"/>
</dbReference>
<keyword evidence="10" id="KW-0807">Transducer</keyword>
<keyword evidence="8" id="KW-0675">Receptor</keyword>
<keyword evidence="7 12" id="KW-0472">Membrane</keyword>
<dbReference type="EnsemblMetazoa" id="CLYHEMT014629.1">
    <property type="protein sequence ID" value="CLYHEMP014629.1"/>
    <property type="gene ID" value="CLYHEMG014629"/>
</dbReference>
<dbReference type="Gene3D" id="3.40.50.2300">
    <property type="match status" value="2"/>
</dbReference>
<protein>
    <recommendedName>
        <fullName evidence="14">G-protein coupled receptors family 3 profile domain-containing protein</fullName>
    </recommendedName>
</protein>
<reference evidence="15" key="1">
    <citation type="submission" date="2021-01" db="UniProtKB">
        <authorList>
            <consortium name="EnsemblMetazoa"/>
        </authorList>
    </citation>
    <scope>IDENTIFICATION</scope>
</reference>
<dbReference type="InterPro" id="IPR017978">
    <property type="entry name" value="GPCR_3_C"/>
</dbReference>
<evidence type="ECO:0000256" key="10">
    <source>
        <dbReference type="ARBA" id="ARBA00023224"/>
    </source>
</evidence>
<keyword evidence="3 12" id="KW-0812">Transmembrane</keyword>